<keyword evidence="2" id="KW-0238">DNA-binding</keyword>
<protein>
    <submittedName>
        <fullName evidence="2">AbrB/MazE/SpoVT family DNA-binding domain-containing protein</fullName>
    </submittedName>
</protein>
<accession>A0A3D8I1K9</accession>
<reference evidence="2 3" key="1">
    <citation type="submission" date="2018-04" db="EMBL/GenBank/DDBJ databases">
        <title>Novel Campyloabacter and Helicobacter Species and Strains.</title>
        <authorList>
            <person name="Mannion A.J."/>
            <person name="Shen Z."/>
            <person name="Fox J.G."/>
        </authorList>
    </citation>
    <scope>NUCLEOTIDE SEQUENCE [LARGE SCALE GENOMIC DNA]</scope>
    <source>
        <strain evidence="2 3">MIT 98-6070</strain>
    </source>
</reference>
<dbReference type="EMBL" id="NXLR01000029">
    <property type="protein sequence ID" value="RDU58876.1"/>
    <property type="molecule type" value="Genomic_DNA"/>
</dbReference>
<evidence type="ECO:0000259" key="1">
    <source>
        <dbReference type="SMART" id="SM00966"/>
    </source>
</evidence>
<organism evidence="2 3">
    <name type="scientific">Helicobacter marmotae</name>
    <dbReference type="NCBI Taxonomy" id="152490"/>
    <lineage>
        <taxon>Bacteria</taxon>
        <taxon>Pseudomonadati</taxon>
        <taxon>Campylobacterota</taxon>
        <taxon>Epsilonproteobacteria</taxon>
        <taxon>Campylobacterales</taxon>
        <taxon>Helicobacteraceae</taxon>
        <taxon>Helicobacter</taxon>
    </lineage>
</organism>
<dbReference type="GO" id="GO:0097351">
    <property type="term" value="F:toxin sequestering activity"/>
    <property type="evidence" value="ECO:0007669"/>
    <property type="project" value="InterPro"/>
</dbReference>
<dbReference type="AlphaFoldDB" id="A0A3D8I1K9"/>
<dbReference type="InterPro" id="IPR039052">
    <property type="entry name" value="Antitox_PemI-like"/>
</dbReference>
<dbReference type="Proteomes" id="UP000256599">
    <property type="component" value="Unassembled WGS sequence"/>
</dbReference>
<dbReference type="InterPro" id="IPR037914">
    <property type="entry name" value="SpoVT-AbrB_sf"/>
</dbReference>
<evidence type="ECO:0000313" key="3">
    <source>
        <dbReference type="Proteomes" id="UP000256599"/>
    </source>
</evidence>
<dbReference type="PANTHER" id="PTHR40516">
    <property type="entry name" value="ANTITOXIN CHPS-RELATED"/>
    <property type="match status" value="1"/>
</dbReference>
<dbReference type="PANTHER" id="PTHR40516:SF1">
    <property type="entry name" value="ANTITOXIN CHPS-RELATED"/>
    <property type="match status" value="1"/>
</dbReference>
<comment type="caution">
    <text evidence="2">The sequence shown here is derived from an EMBL/GenBank/DDBJ whole genome shotgun (WGS) entry which is preliminary data.</text>
</comment>
<sequence>MYNCINNDTRRYKMTSEVKLNKWGNSLALRIPSSFLEHLGLSQDSKLKLSIKDEKLIIEKQKDLKQICKAIHKNNLNTDTIWEQDIVGKEW</sequence>
<dbReference type="GO" id="GO:0003677">
    <property type="term" value="F:DNA binding"/>
    <property type="evidence" value="ECO:0007669"/>
    <property type="project" value="UniProtKB-KW"/>
</dbReference>
<feature type="domain" description="SpoVT-AbrB" evidence="1">
    <location>
        <begin position="21"/>
        <end position="66"/>
    </location>
</feature>
<dbReference type="Pfam" id="PF04014">
    <property type="entry name" value="MazE_antitoxin"/>
    <property type="match status" value="1"/>
</dbReference>
<proteinExistence type="predicted"/>
<name>A0A3D8I1K9_9HELI</name>
<gene>
    <name evidence="2" type="ORF">CQA63_08955</name>
</gene>
<dbReference type="Gene3D" id="2.10.260.10">
    <property type="match status" value="1"/>
</dbReference>
<dbReference type="InterPro" id="IPR007159">
    <property type="entry name" value="SpoVT-AbrB_dom"/>
</dbReference>
<dbReference type="SMART" id="SM00966">
    <property type="entry name" value="SpoVT_AbrB"/>
    <property type="match status" value="1"/>
</dbReference>
<keyword evidence="3" id="KW-1185">Reference proteome</keyword>
<dbReference type="SUPFAM" id="SSF89447">
    <property type="entry name" value="AbrB/MazE/MraZ-like"/>
    <property type="match status" value="1"/>
</dbReference>
<evidence type="ECO:0000313" key="2">
    <source>
        <dbReference type="EMBL" id="RDU58876.1"/>
    </source>
</evidence>